<keyword evidence="3" id="KW-1185">Reference proteome</keyword>
<feature type="compositionally biased region" description="Low complexity" evidence="1">
    <location>
        <begin position="217"/>
        <end position="252"/>
    </location>
</feature>
<evidence type="ECO:0000256" key="1">
    <source>
        <dbReference type="SAM" id="MobiDB-lite"/>
    </source>
</evidence>
<dbReference type="Proteomes" id="UP000319894">
    <property type="component" value="Unassembled WGS sequence"/>
</dbReference>
<dbReference type="SUPFAM" id="SSF101908">
    <property type="entry name" value="Putative isomerase YbhE"/>
    <property type="match status" value="1"/>
</dbReference>
<gene>
    <name evidence="2" type="ORF">DP107_05395</name>
</gene>
<sequence length="287" mass="30630">DLTVHDGVAYLAHWDAGTWAVDVSDPTAPELRAKVRGRDPEAFLEMTRAERRQEFSEPPGNDHFVAVDGTGDLLGVGGESWDVTPDGEGGGPSPITLYDVSDLDDPRELAVIDPPPTPDPTLGGVWTTSHNFEFRGDRLYTSWYEGGVRVYDVRDPAEPELLARWRDSDDTSFWTARVAVEGEFFIATSHRDGPRAAEGSSFDRAALYTFPDPPSDAAPLSATPSPGTPTGTATDTPTTTPSPTRSPTATTGESTATDGQSGFGPLAALGGVGLGAWRLLRERGTED</sequence>
<organism evidence="2 3">
    <name type="scientific">Haloglomus irregulare</name>
    <dbReference type="NCBI Taxonomy" id="2234134"/>
    <lineage>
        <taxon>Archaea</taxon>
        <taxon>Methanobacteriati</taxon>
        <taxon>Methanobacteriota</taxon>
        <taxon>Stenosarchaea group</taxon>
        <taxon>Halobacteria</taxon>
        <taxon>Halobacteriales</taxon>
        <taxon>Natronomonadaceae</taxon>
        <taxon>Haloglomus</taxon>
    </lineage>
</organism>
<evidence type="ECO:0000313" key="3">
    <source>
        <dbReference type="Proteomes" id="UP000319894"/>
    </source>
</evidence>
<dbReference type="RefSeq" id="WP_394348528.1">
    <property type="nucleotide sequence ID" value="NZ_QMDX01000002.1"/>
</dbReference>
<dbReference type="EMBL" id="QMDX01000002">
    <property type="protein sequence ID" value="TSD15284.1"/>
    <property type="molecule type" value="Genomic_DNA"/>
</dbReference>
<dbReference type="InParanoid" id="A0A554ND26"/>
<accession>A0A554ND26</accession>
<evidence type="ECO:0008006" key="4">
    <source>
        <dbReference type="Google" id="ProtNLM"/>
    </source>
</evidence>
<protein>
    <recommendedName>
        <fullName evidence="4">LVIVD repeat-containing protein</fullName>
    </recommendedName>
</protein>
<dbReference type="AlphaFoldDB" id="A0A554ND26"/>
<reference evidence="2 3" key="1">
    <citation type="submission" date="2018-06" db="EMBL/GenBank/DDBJ databases">
        <title>Natronomonas sp. F16-60 a new haloarchaeon isolated from a solar saltern of Isla Cristina, Huelva, Spain.</title>
        <authorList>
            <person name="Duran-Viseras A."/>
            <person name="Sanchez-Porro C."/>
            <person name="Ventosa A."/>
        </authorList>
    </citation>
    <scope>NUCLEOTIDE SEQUENCE [LARGE SCALE GENOMIC DNA]</scope>
    <source>
        <strain evidence="2 3">F16-60</strain>
    </source>
</reference>
<name>A0A554ND26_9EURY</name>
<feature type="non-terminal residue" evidence="2">
    <location>
        <position position="1"/>
    </location>
</feature>
<comment type="caution">
    <text evidence="2">The sequence shown here is derived from an EMBL/GenBank/DDBJ whole genome shotgun (WGS) entry which is preliminary data.</text>
</comment>
<feature type="region of interest" description="Disordered" evidence="1">
    <location>
        <begin position="208"/>
        <end position="269"/>
    </location>
</feature>
<evidence type="ECO:0000313" key="2">
    <source>
        <dbReference type="EMBL" id="TSD15284.1"/>
    </source>
</evidence>
<proteinExistence type="predicted"/>